<protein>
    <submittedName>
        <fullName evidence="2">Uncharacterized protein</fullName>
    </submittedName>
</protein>
<comment type="caution">
    <text evidence="2">The sequence shown here is derived from an EMBL/GenBank/DDBJ whole genome shotgun (WGS) entry which is preliminary data.</text>
</comment>
<organism evidence="2 3">
    <name type="scientific">Ephemerocybe angulata</name>
    <dbReference type="NCBI Taxonomy" id="980116"/>
    <lineage>
        <taxon>Eukaryota</taxon>
        <taxon>Fungi</taxon>
        <taxon>Dikarya</taxon>
        <taxon>Basidiomycota</taxon>
        <taxon>Agaricomycotina</taxon>
        <taxon>Agaricomycetes</taxon>
        <taxon>Agaricomycetidae</taxon>
        <taxon>Agaricales</taxon>
        <taxon>Agaricineae</taxon>
        <taxon>Psathyrellaceae</taxon>
        <taxon>Ephemerocybe</taxon>
    </lineage>
</organism>
<sequence length="428" mass="47362">MSTAACRIPANADVVGLGIRLAIYAQNLLCFFTPFGALLDGKVTMSELDLAETQTTTNLVLAFAILISAIVQATTLGLTNYHASIILDMSWMNNTNASIYFLLYVQHKSQPTPGSGHTVEPTFSAWARHIRCSFLAAYGQGGDPSLQARDSVRDDIWIHDIANDGVTPAAALRNLVKHSVLLLGSLHLSLMAGLGVWLWSDIRGFGNMRDRAANDCAAEHAHISILGRPIPFSSGPLRIAFLTAYGLFLVPGINLLLPMVVFLGFYYCARGLAPPMIIQPGPRRMPWDMNAWERLRDSTLRSVQNSIARRWSIFPPVLGLVFLLAINLIFIIDIELTLRQNANLRGQDEFLWGFGQTLAIIPLLMPLRDISQALIVSRMRQRDLGKALGYTVMLKDWDTVHAFIARGADPNIEMRGVSPLHPRPQYYS</sequence>
<evidence type="ECO:0000256" key="1">
    <source>
        <dbReference type="SAM" id="Phobius"/>
    </source>
</evidence>
<feature type="transmembrane region" description="Helical" evidence="1">
    <location>
        <begin position="239"/>
        <end position="269"/>
    </location>
</feature>
<evidence type="ECO:0000313" key="2">
    <source>
        <dbReference type="EMBL" id="KAF6743833.1"/>
    </source>
</evidence>
<gene>
    <name evidence="2" type="ORF">DFP72DRAFT_111179</name>
</gene>
<dbReference type="EMBL" id="JACGCI010000135">
    <property type="protein sequence ID" value="KAF6743833.1"/>
    <property type="molecule type" value="Genomic_DNA"/>
</dbReference>
<feature type="transmembrane region" description="Helical" evidence="1">
    <location>
        <begin position="59"/>
        <end position="79"/>
    </location>
</feature>
<dbReference type="Proteomes" id="UP000521943">
    <property type="component" value="Unassembled WGS sequence"/>
</dbReference>
<dbReference type="OrthoDB" id="3351993at2759"/>
<keyword evidence="1" id="KW-1133">Transmembrane helix</keyword>
<dbReference type="AlphaFoldDB" id="A0A8H6HBB7"/>
<keyword evidence="1" id="KW-0812">Transmembrane</keyword>
<keyword evidence="3" id="KW-1185">Reference proteome</keyword>
<feature type="transmembrane region" description="Helical" evidence="1">
    <location>
        <begin position="21"/>
        <end position="39"/>
    </location>
</feature>
<name>A0A8H6HBB7_9AGAR</name>
<evidence type="ECO:0000313" key="3">
    <source>
        <dbReference type="Proteomes" id="UP000521943"/>
    </source>
</evidence>
<feature type="transmembrane region" description="Helical" evidence="1">
    <location>
        <begin position="180"/>
        <end position="199"/>
    </location>
</feature>
<reference evidence="2 3" key="1">
    <citation type="submission" date="2020-07" db="EMBL/GenBank/DDBJ databases">
        <title>Comparative genomics of pyrophilous fungi reveals a link between fire events and developmental genes.</title>
        <authorList>
            <consortium name="DOE Joint Genome Institute"/>
            <person name="Steindorff A.S."/>
            <person name="Carver A."/>
            <person name="Calhoun S."/>
            <person name="Stillman K."/>
            <person name="Liu H."/>
            <person name="Lipzen A."/>
            <person name="Pangilinan J."/>
            <person name="Labutti K."/>
            <person name="Bruns T.D."/>
            <person name="Grigoriev I.V."/>
        </authorList>
    </citation>
    <scope>NUCLEOTIDE SEQUENCE [LARGE SCALE GENOMIC DNA]</scope>
    <source>
        <strain evidence="2 3">CBS 144469</strain>
    </source>
</reference>
<accession>A0A8H6HBB7</accession>
<proteinExistence type="predicted"/>
<feature type="transmembrane region" description="Helical" evidence="1">
    <location>
        <begin position="311"/>
        <end position="330"/>
    </location>
</feature>
<keyword evidence="1" id="KW-0472">Membrane</keyword>